<proteinExistence type="predicted"/>
<dbReference type="Proteomes" id="UP000688137">
    <property type="component" value="Unassembled WGS sequence"/>
</dbReference>
<accession>A0A8S1QK93</accession>
<dbReference type="AlphaFoldDB" id="A0A8S1QK93"/>
<dbReference type="OMA" id="KWLDINM"/>
<dbReference type="EMBL" id="CAJJDM010000181">
    <property type="protein sequence ID" value="CAD8116418.1"/>
    <property type="molecule type" value="Genomic_DNA"/>
</dbReference>
<evidence type="ECO:0000313" key="1">
    <source>
        <dbReference type="EMBL" id="CAD8116418.1"/>
    </source>
</evidence>
<evidence type="ECO:0000313" key="2">
    <source>
        <dbReference type="Proteomes" id="UP000688137"/>
    </source>
</evidence>
<name>A0A8S1QK93_PARPR</name>
<reference evidence="1" key="1">
    <citation type="submission" date="2021-01" db="EMBL/GenBank/DDBJ databases">
        <authorList>
            <consortium name="Genoscope - CEA"/>
            <person name="William W."/>
        </authorList>
    </citation>
    <scope>NUCLEOTIDE SEQUENCE</scope>
</reference>
<comment type="caution">
    <text evidence="1">The sequence shown here is derived from an EMBL/GenBank/DDBJ whole genome shotgun (WGS) entry which is preliminary data.</text>
</comment>
<organism evidence="1 2">
    <name type="scientific">Paramecium primaurelia</name>
    <dbReference type="NCBI Taxonomy" id="5886"/>
    <lineage>
        <taxon>Eukaryota</taxon>
        <taxon>Sar</taxon>
        <taxon>Alveolata</taxon>
        <taxon>Ciliophora</taxon>
        <taxon>Intramacronucleata</taxon>
        <taxon>Oligohymenophorea</taxon>
        <taxon>Peniculida</taxon>
        <taxon>Parameciidae</taxon>
        <taxon>Paramecium</taxon>
    </lineage>
</organism>
<gene>
    <name evidence="1" type="ORF">PPRIM_AZ9-3.1.T1720005</name>
</gene>
<keyword evidence="2" id="KW-1185">Reference proteome</keyword>
<sequence>MRPIVCNTELAFFIPTNKEKMSLCVLQLNYKLERKMKTSYEQIKNARSRYQELFYQQETNLDYFYDQLTERKENILFKNKNNQQVKQNMLVITVLDGNKGFKNETVGLSAEREFYSQEMHFQDFQKRHSKSKSLALQKIEIIKRQSHILSLKKKKNNLFDKQRKILYYSYQGDLKQMKRSFEISQKLDQDDHRITKQKTLDIKPKQKVTQKHDDNTFLTYV</sequence>
<protein>
    <submittedName>
        <fullName evidence="1">Uncharacterized protein</fullName>
    </submittedName>
</protein>